<dbReference type="InterPro" id="IPR027417">
    <property type="entry name" value="P-loop_NTPase"/>
</dbReference>
<dbReference type="KEGG" id="marq:MARGE09_P1064"/>
<evidence type="ECO:0000256" key="5">
    <source>
        <dbReference type="ARBA" id="ARBA00022801"/>
    </source>
</evidence>
<comment type="catalytic activity">
    <reaction evidence="12">
        <text>Couples ATP hydrolysis with the unwinding of duplex DNA by translocating in the 3'-5' direction.</text>
        <dbReference type="EC" id="5.6.2.4"/>
    </reaction>
</comment>
<dbReference type="RefSeq" id="WP_236986346.1">
    <property type="nucleotide sequence ID" value="NZ_AP023086.1"/>
</dbReference>
<comment type="cofactor">
    <cofactor evidence="12">
        <name>Zn(2+)</name>
        <dbReference type="ChEBI" id="CHEBI:29105"/>
    </cofactor>
    <text evidence="12">Binds 2 zinc ions per subunit.</text>
</comment>
<dbReference type="Pfam" id="PF00271">
    <property type="entry name" value="Helicase_C"/>
    <property type="match status" value="1"/>
</dbReference>
<name>A0AAN1WFX4_9GAMM</name>
<keyword evidence="4 12" id="KW-0547">Nucleotide-binding</keyword>
<dbReference type="Pfam" id="PF18074">
    <property type="entry name" value="PriA_C"/>
    <property type="match status" value="1"/>
</dbReference>
<evidence type="ECO:0000256" key="7">
    <source>
        <dbReference type="ARBA" id="ARBA00022833"/>
    </source>
</evidence>
<organism evidence="15 16">
    <name type="scientific">Marinagarivorans cellulosilyticus</name>
    <dbReference type="NCBI Taxonomy" id="2721545"/>
    <lineage>
        <taxon>Bacteria</taxon>
        <taxon>Pseudomonadati</taxon>
        <taxon>Pseudomonadota</taxon>
        <taxon>Gammaproteobacteria</taxon>
        <taxon>Cellvibrionales</taxon>
        <taxon>Cellvibrionaceae</taxon>
        <taxon>Marinagarivorans</taxon>
    </lineage>
</organism>
<feature type="binding site" evidence="12">
    <location>
        <position position="455"/>
    </location>
    <ligand>
        <name>Zn(2+)</name>
        <dbReference type="ChEBI" id="CHEBI:29105"/>
        <label>2</label>
    </ligand>
</feature>
<dbReference type="PANTHER" id="PTHR30580:SF0">
    <property type="entry name" value="PRIMOSOMAL PROTEIN N"/>
    <property type="match status" value="1"/>
</dbReference>
<evidence type="ECO:0000256" key="12">
    <source>
        <dbReference type="HAMAP-Rule" id="MF_00983"/>
    </source>
</evidence>
<feature type="binding site" evidence="12">
    <location>
        <position position="446"/>
    </location>
    <ligand>
        <name>Zn(2+)</name>
        <dbReference type="ChEBI" id="CHEBI:29105"/>
        <label>1</label>
    </ligand>
</feature>
<dbReference type="InterPro" id="IPR014001">
    <property type="entry name" value="Helicase_ATP-bd"/>
</dbReference>
<dbReference type="GO" id="GO:0005524">
    <property type="term" value="F:ATP binding"/>
    <property type="evidence" value="ECO:0007669"/>
    <property type="project" value="UniProtKB-UniRule"/>
</dbReference>
<keyword evidence="6 12" id="KW-0347">Helicase</keyword>
<protein>
    <recommendedName>
        <fullName evidence="12">Replication restart protein PriA</fullName>
    </recommendedName>
    <alternativeName>
        <fullName evidence="12">ATP-dependent DNA helicase PriA</fullName>
        <ecNumber evidence="12">5.6.2.4</ecNumber>
    </alternativeName>
    <alternativeName>
        <fullName evidence="12">DNA 3'-5' helicase PriA</fullName>
    </alternativeName>
</protein>
<evidence type="ECO:0000259" key="13">
    <source>
        <dbReference type="PROSITE" id="PS51192"/>
    </source>
</evidence>
<dbReference type="NCBIfam" id="TIGR00595">
    <property type="entry name" value="priA"/>
    <property type="match status" value="1"/>
</dbReference>
<comment type="similarity">
    <text evidence="12">Belongs to the helicase family. PriA subfamily.</text>
</comment>
<dbReference type="GO" id="GO:0006310">
    <property type="term" value="P:DNA recombination"/>
    <property type="evidence" value="ECO:0007669"/>
    <property type="project" value="InterPro"/>
</dbReference>
<evidence type="ECO:0000256" key="4">
    <source>
        <dbReference type="ARBA" id="ARBA00022741"/>
    </source>
</evidence>
<comment type="subunit">
    <text evidence="12">Component of the replication restart primosome.</text>
</comment>
<keyword evidence="1 12" id="KW-0639">Primosome</keyword>
<dbReference type="GO" id="GO:0016787">
    <property type="term" value="F:hydrolase activity"/>
    <property type="evidence" value="ECO:0007669"/>
    <property type="project" value="UniProtKB-KW"/>
</dbReference>
<dbReference type="InterPro" id="IPR040498">
    <property type="entry name" value="PriA_CRR"/>
</dbReference>
<dbReference type="GO" id="GO:0006270">
    <property type="term" value="P:DNA replication initiation"/>
    <property type="evidence" value="ECO:0007669"/>
    <property type="project" value="TreeGrafter"/>
</dbReference>
<dbReference type="GO" id="GO:1990077">
    <property type="term" value="C:primosome complex"/>
    <property type="evidence" value="ECO:0007669"/>
    <property type="project" value="UniProtKB-UniRule"/>
</dbReference>
<comment type="function">
    <text evidence="12">Initiates the restart of stalled replication forks, which reloads the replicative helicase on sites other than the origin of replication. Recognizes and binds to abandoned replication forks and remodels them to uncover a helicase loading site. Promotes assembly of the primosome at these replication forks.</text>
</comment>
<dbReference type="Proteomes" id="UP001320119">
    <property type="component" value="Chromosome"/>
</dbReference>
<evidence type="ECO:0000256" key="11">
    <source>
        <dbReference type="ARBA" id="ARBA00048988"/>
    </source>
</evidence>
<evidence type="ECO:0000256" key="3">
    <source>
        <dbReference type="ARBA" id="ARBA00022723"/>
    </source>
</evidence>
<dbReference type="InterPro" id="IPR041222">
    <property type="entry name" value="PriA_3primeBD"/>
</dbReference>
<comment type="catalytic activity">
    <reaction evidence="11 12">
        <text>ATP + H2O = ADP + phosphate + H(+)</text>
        <dbReference type="Rhea" id="RHEA:13065"/>
        <dbReference type="ChEBI" id="CHEBI:15377"/>
        <dbReference type="ChEBI" id="CHEBI:15378"/>
        <dbReference type="ChEBI" id="CHEBI:30616"/>
        <dbReference type="ChEBI" id="CHEBI:43474"/>
        <dbReference type="ChEBI" id="CHEBI:456216"/>
        <dbReference type="EC" id="5.6.2.4"/>
    </reaction>
</comment>
<keyword evidence="10 12" id="KW-0413">Isomerase</keyword>
<dbReference type="FunFam" id="3.40.50.300:FF:000489">
    <property type="entry name" value="Primosome assembly protein PriA"/>
    <property type="match status" value="1"/>
</dbReference>
<dbReference type="InterPro" id="IPR042115">
    <property type="entry name" value="PriA_3primeBD_sf"/>
</dbReference>
<dbReference type="Pfam" id="PF17764">
    <property type="entry name" value="PriA_3primeBD"/>
    <property type="match status" value="1"/>
</dbReference>
<keyword evidence="2 12" id="KW-0235">DNA replication</keyword>
<dbReference type="Pfam" id="PF00270">
    <property type="entry name" value="DEAD"/>
    <property type="match status" value="1"/>
</dbReference>
<dbReference type="InterPro" id="IPR048949">
    <property type="entry name" value="WHD_PriA"/>
</dbReference>
<keyword evidence="9 12" id="KW-0238">DNA-binding</keyword>
<evidence type="ECO:0000256" key="8">
    <source>
        <dbReference type="ARBA" id="ARBA00022840"/>
    </source>
</evidence>
<keyword evidence="3 12" id="KW-0479">Metal-binding</keyword>
<evidence type="ECO:0000256" key="9">
    <source>
        <dbReference type="ARBA" id="ARBA00023125"/>
    </source>
</evidence>
<feature type="binding site" evidence="12">
    <location>
        <position position="470"/>
    </location>
    <ligand>
        <name>Zn(2+)</name>
        <dbReference type="ChEBI" id="CHEBI:29105"/>
        <label>2</label>
    </ligand>
</feature>
<evidence type="ECO:0000313" key="16">
    <source>
        <dbReference type="Proteomes" id="UP001320119"/>
    </source>
</evidence>
<dbReference type="GO" id="GO:0006269">
    <property type="term" value="P:DNA replication, synthesis of primer"/>
    <property type="evidence" value="ECO:0007669"/>
    <property type="project" value="UniProtKB-KW"/>
</dbReference>
<feature type="binding site" evidence="12">
    <location>
        <position position="483"/>
    </location>
    <ligand>
        <name>Zn(2+)</name>
        <dbReference type="ChEBI" id="CHEBI:29105"/>
        <label>1</label>
    </ligand>
</feature>
<feature type="binding site" evidence="12">
    <location>
        <position position="473"/>
    </location>
    <ligand>
        <name>Zn(2+)</name>
        <dbReference type="ChEBI" id="CHEBI:29105"/>
        <label>2</label>
    </ligand>
</feature>
<accession>A0AAN1WFX4</accession>
<dbReference type="EC" id="5.6.2.4" evidence="12"/>
<dbReference type="GO" id="GO:0043138">
    <property type="term" value="F:3'-5' DNA helicase activity"/>
    <property type="evidence" value="ECO:0007669"/>
    <property type="project" value="UniProtKB-EC"/>
</dbReference>
<dbReference type="InterPro" id="IPR011545">
    <property type="entry name" value="DEAD/DEAH_box_helicase_dom"/>
</dbReference>
<dbReference type="SMART" id="SM00487">
    <property type="entry name" value="DEXDc"/>
    <property type="match status" value="1"/>
</dbReference>
<feature type="domain" description="Helicase C-terminal" evidence="14">
    <location>
        <begin position="482"/>
        <end position="632"/>
    </location>
</feature>
<evidence type="ECO:0000256" key="10">
    <source>
        <dbReference type="ARBA" id="ARBA00023235"/>
    </source>
</evidence>
<dbReference type="SUPFAM" id="SSF52540">
    <property type="entry name" value="P-loop containing nucleoside triphosphate hydrolases"/>
    <property type="match status" value="2"/>
</dbReference>
<evidence type="ECO:0000256" key="6">
    <source>
        <dbReference type="ARBA" id="ARBA00022806"/>
    </source>
</evidence>
<feature type="binding site" evidence="12">
    <location>
        <position position="486"/>
    </location>
    <ligand>
        <name>Zn(2+)</name>
        <dbReference type="ChEBI" id="CHEBI:29105"/>
        <label>1</label>
    </ligand>
</feature>
<dbReference type="AlphaFoldDB" id="A0AAN1WFX4"/>
<dbReference type="Gene3D" id="3.40.50.300">
    <property type="entry name" value="P-loop containing nucleotide triphosphate hydrolases"/>
    <property type="match status" value="2"/>
</dbReference>
<dbReference type="Pfam" id="PF21213">
    <property type="entry name" value="WHD_PriA"/>
    <property type="match status" value="1"/>
</dbReference>
<keyword evidence="5 12" id="KW-0378">Hydrolase</keyword>
<keyword evidence="16" id="KW-1185">Reference proteome</keyword>
<feature type="binding site" evidence="12">
    <location>
        <position position="443"/>
    </location>
    <ligand>
        <name>Zn(2+)</name>
        <dbReference type="ChEBI" id="CHEBI:29105"/>
        <label>1</label>
    </ligand>
</feature>
<dbReference type="PROSITE" id="PS51194">
    <property type="entry name" value="HELICASE_CTER"/>
    <property type="match status" value="1"/>
</dbReference>
<dbReference type="SMART" id="SM00490">
    <property type="entry name" value="HELICc"/>
    <property type="match status" value="1"/>
</dbReference>
<evidence type="ECO:0000256" key="2">
    <source>
        <dbReference type="ARBA" id="ARBA00022705"/>
    </source>
</evidence>
<reference evidence="15 16" key="1">
    <citation type="journal article" date="2022" name="IScience">
        <title>An ultrasensitive nanofiber-based assay for enzymatic hydrolysis and deep-sea microbial degradation of cellulose.</title>
        <authorList>
            <person name="Tsudome M."/>
            <person name="Tachioka M."/>
            <person name="Miyazaki M."/>
            <person name="Uchimura K."/>
            <person name="Tsuda M."/>
            <person name="Takaki Y."/>
            <person name="Deguchi S."/>
        </authorList>
    </citation>
    <scope>NUCLEOTIDE SEQUENCE [LARGE SCALE GENOMIC DNA]</scope>
    <source>
        <strain evidence="15 16">GE09</strain>
    </source>
</reference>
<dbReference type="CDD" id="cd17929">
    <property type="entry name" value="DEXHc_priA"/>
    <property type="match status" value="1"/>
</dbReference>
<dbReference type="InterPro" id="IPR001650">
    <property type="entry name" value="Helicase_C-like"/>
</dbReference>
<dbReference type="Pfam" id="PF18319">
    <property type="entry name" value="Zn_ribbon_PriA"/>
    <property type="match status" value="1"/>
</dbReference>
<dbReference type="Gene3D" id="3.40.1440.60">
    <property type="entry name" value="PriA, 3(prime) DNA-binding domain"/>
    <property type="match status" value="1"/>
</dbReference>
<evidence type="ECO:0000259" key="14">
    <source>
        <dbReference type="PROSITE" id="PS51194"/>
    </source>
</evidence>
<dbReference type="PROSITE" id="PS51192">
    <property type="entry name" value="HELICASE_ATP_BIND_1"/>
    <property type="match status" value="1"/>
</dbReference>
<gene>
    <name evidence="12" type="primary">priA</name>
    <name evidence="15" type="ORF">MARGE09_P1064</name>
</gene>
<dbReference type="GO" id="GO:0008270">
    <property type="term" value="F:zinc ion binding"/>
    <property type="evidence" value="ECO:0007669"/>
    <property type="project" value="UniProtKB-UniRule"/>
</dbReference>
<dbReference type="GO" id="GO:0003677">
    <property type="term" value="F:DNA binding"/>
    <property type="evidence" value="ECO:0007669"/>
    <property type="project" value="UniProtKB-UniRule"/>
</dbReference>
<keyword evidence="8 12" id="KW-0067">ATP-binding</keyword>
<dbReference type="HAMAP" id="MF_00983">
    <property type="entry name" value="PriA"/>
    <property type="match status" value="1"/>
</dbReference>
<feature type="binding site" evidence="12">
    <location>
        <position position="452"/>
    </location>
    <ligand>
        <name>Zn(2+)</name>
        <dbReference type="ChEBI" id="CHEBI:29105"/>
        <label>2</label>
    </ligand>
</feature>
<proteinExistence type="inferred from homology"/>
<dbReference type="PANTHER" id="PTHR30580">
    <property type="entry name" value="PRIMOSOMAL PROTEIN N"/>
    <property type="match status" value="1"/>
</dbReference>
<dbReference type="NCBIfam" id="NF004067">
    <property type="entry name" value="PRK05580.1-4"/>
    <property type="match status" value="1"/>
</dbReference>
<dbReference type="EMBL" id="AP023086">
    <property type="protein sequence ID" value="BCD96864.1"/>
    <property type="molecule type" value="Genomic_DNA"/>
</dbReference>
<sequence length="740" mass="81992">MNCDHPTVLTLALPTPLFRHFEYLAPADYTPAQNDALIPGIRVEVPFGRQTLVGILISKSHTASYPIEKLKPAYQALDAKPVIHGDILALCQFAAEYYQHPLGEVMMAALPQKLRASDGALPQTAYWQLTTEGKGLNSENFKRSPKQQTAWEVLLHSAPLAETALTAKQVDKSALKQLQKKNLAETFLADAQALPASQQVLNETPRTLNNEQQHALDTIRFHKFGCYLLEGITGSGKTEVYLQAIARVLQAGQQALVLVPEIGLTPQTVARFEERFAVPITQLHSNVAKGARLENWHSAFSGQARIVIGTRLAVFAPLPELGIIIVDEEHDLSFKQQEGLRYSARDLAIVRAKKNNIPLLLGSATPSLESLHNALQQRYHHLRLTQRAANAATPALQLLDMRKQPQHAGIAQASMDAISATLERGEQALVFINRRGFAPSLICQSCGWSAACKYCDARMTLHNSPRKLHCHHCGAMAYPPSQCPSCMNPALSALGQGTERAEETLQAAFNQHTVIRVDQDSMQRKNAMAELTQQLLEGQPCLLVGTQMLAKGHHFPNVTLVVIVDTDQGLLSGDFRGIERMGQQVIQVAGRAGRAEKPGTVIIQSYRPDHPLLTQLITEGYHNFAKSILGERASCRMPPYNHMALLRAESKRADNAKALLTKAAQIARQLQPPSPECSYLGPIPAFMERRNDRFRYQLQLQFSHRQTRTQLLQQLVEALNKEALSKRVRWSIDVDPQDMG</sequence>
<evidence type="ECO:0000256" key="1">
    <source>
        <dbReference type="ARBA" id="ARBA00022515"/>
    </source>
</evidence>
<feature type="domain" description="Helicase ATP-binding" evidence="13">
    <location>
        <begin position="218"/>
        <end position="384"/>
    </location>
</feature>
<dbReference type="InterPro" id="IPR005259">
    <property type="entry name" value="PriA"/>
</dbReference>
<evidence type="ECO:0000313" key="15">
    <source>
        <dbReference type="EMBL" id="BCD96864.1"/>
    </source>
</evidence>
<keyword evidence="7 12" id="KW-0862">Zinc</keyword>
<dbReference type="InterPro" id="IPR041236">
    <property type="entry name" value="PriA_C"/>
</dbReference>
<dbReference type="GO" id="GO:0006302">
    <property type="term" value="P:double-strand break repair"/>
    <property type="evidence" value="ECO:0007669"/>
    <property type="project" value="InterPro"/>
</dbReference>